<keyword evidence="1" id="KW-0378">Hydrolase</keyword>
<name>A0A426V2T4_9ACTN</name>
<evidence type="ECO:0000313" key="5">
    <source>
        <dbReference type="EMBL" id="RRS01223.1"/>
    </source>
</evidence>
<dbReference type="AlphaFoldDB" id="A0A426V2T4"/>
<dbReference type="SUPFAM" id="SSF53474">
    <property type="entry name" value="alpha/beta-Hydrolases"/>
    <property type="match status" value="1"/>
</dbReference>
<evidence type="ECO:0000256" key="1">
    <source>
        <dbReference type="ARBA" id="ARBA00022801"/>
    </source>
</evidence>
<dbReference type="OrthoDB" id="569821at2"/>
<evidence type="ECO:0008006" key="7">
    <source>
        <dbReference type="Google" id="ProtNLM"/>
    </source>
</evidence>
<feature type="transmembrane region" description="Helical" evidence="4">
    <location>
        <begin position="6"/>
        <end position="22"/>
    </location>
</feature>
<feature type="transmembrane region" description="Helical" evidence="4">
    <location>
        <begin position="77"/>
        <end position="100"/>
    </location>
</feature>
<keyword evidence="4" id="KW-0812">Transmembrane</keyword>
<organism evidence="5 6">
    <name type="scientific">Glycomyces terrestris</name>
    <dbReference type="NCBI Taxonomy" id="2493553"/>
    <lineage>
        <taxon>Bacteria</taxon>
        <taxon>Bacillati</taxon>
        <taxon>Actinomycetota</taxon>
        <taxon>Actinomycetes</taxon>
        <taxon>Glycomycetales</taxon>
        <taxon>Glycomycetaceae</taxon>
        <taxon>Glycomyces</taxon>
    </lineage>
</organism>
<sequence length="456" mass="47170">MSPVEIVAMIAAAAAVSAYWLPRGARRPVFASALVAVAVAAVVLGFTGLRWQAAPMLAAAAIACAARVCTRRRVRRWAAVAGTAGCAGLVAATPVASWAMPVAVYPEPTGPFAVGAAVVEWTDEARPEPFTADPDDRRVIVAQFWYPAEAAPGAERAFAGRETAAESRLVTESSAEFFGIPPFLVADTATARSHAVFGAPAAGTERYPVVVFSPGLSATRTANTVLAEEWASRGYVVVTVDHTFDAAVTVVGDEPVAGRNTVPATEAEAARANRENLGMRTADLSFVLSQVEDGAVPEPLAGRVDAGRAAVAGHSRGAAAALATAAADPRFDAVVHLDGGLEPSLPPGPFGQPALSIVSPVSADRNPDYLPELDRALEAGTGERLRIELPGAGHFSFTDAALYFPPLPSVLGAADRREGLRATAEATGVFLDAALRAVPTDLASELARYGPLTEYA</sequence>
<dbReference type="Pfam" id="PF03403">
    <property type="entry name" value="PAF-AH_p_II"/>
    <property type="match status" value="1"/>
</dbReference>
<reference evidence="5 6" key="1">
    <citation type="submission" date="2018-12" db="EMBL/GenBank/DDBJ databases">
        <title>Glycomyces sp. YIM 121974 draft genome.</title>
        <authorList>
            <person name="Li Q."/>
        </authorList>
    </citation>
    <scope>NUCLEOTIDE SEQUENCE [LARGE SCALE GENOMIC DNA]</scope>
    <source>
        <strain evidence="5 6">YIM 121974</strain>
    </source>
</reference>
<feature type="transmembrane region" description="Helical" evidence="4">
    <location>
        <begin position="29"/>
        <end position="47"/>
    </location>
</feature>
<evidence type="ECO:0000313" key="6">
    <source>
        <dbReference type="Proteomes" id="UP000277256"/>
    </source>
</evidence>
<keyword evidence="4" id="KW-0472">Membrane</keyword>
<keyword evidence="4" id="KW-1133">Transmembrane helix</keyword>
<dbReference type="Proteomes" id="UP000277256">
    <property type="component" value="Unassembled WGS sequence"/>
</dbReference>
<keyword evidence="3" id="KW-0443">Lipid metabolism</keyword>
<keyword evidence="6" id="KW-1185">Reference proteome</keyword>
<proteinExistence type="predicted"/>
<dbReference type="PANTHER" id="PTHR10272:SF0">
    <property type="entry name" value="PLATELET-ACTIVATING FACTOR ACETYLHYDROLASE"/>
    <property type="match status" value="1"/>
</dbReference>
<evidence type="ECO:0000256" key="2">
    <source>
        <dbReference type="ARBA" id="ARBA00022963"/>
    </source>
</evidence>
<comment type="caution">
    <text evidence="5">The sequence shown here is derived from an EMBL/GenBank/DDBJ whole genome shotgun (WGS) entry which is preliminary data.</text>
</comment>
<evidence type="ECO:0000256" key="3">
    <source>
        <dbReference type="ARBA" id="ARBA00023098"/>
    </source>
</evidence>
<gene>
    <name evidence="5" type="ORF">EIW28_00090</name>
</gene>
<protein>
    <recommendedName>
        <fullName evidence="7">Platelet-activating factor acetylhydrolase</fullName>
    </recommendedName>
</protein>
<dbReference type="GO" id="GO:0016042">
    <property type="term" value="P:lipid catabolic process"/>
    <property type="evidence" value="ECO:0007669"/>
    <property type="project" value="UniProtKB-KW"/>
</dbReference>
<dbReference type="RefSeq" id="WP_125245702.1">
    <property type="nucleotide sequence ID" value="NZ_RSEB01000001.1"/>
</dbReference>
<dbReference type="PANTHER" id="PTHR10272">
    <property type="entry name" value="PLATELET-ACTIVATING FACTOR ACETYLHYDROLASE"/>
    <property type="match status" value="1"/>
</dbReference>
<keyword evidence="2" id="KW-0442">Lipid degradation</keyword>
<dbReference type="Gene3D" id="3.40.50.1820">
    <property type="entry name" value="alpha/beta hydrolase"/>
    <property type="match status" value="1"/>
</dbReference>
<feature type="transmembrane region" description="Helical" evidence="4">
    <location>
        <begin position="53"/>
        <end position="70"/>
    </location>
</feature>
<dbReference type="InterPro" id="IPR029058">
    <property type="entry name" value="AB_hydrolase_fold"/>
</dbReference>
<accession>A0A426V2T4</accession>
<dbReference type="GO" id="GO:0003847">
    <property type="term" value="F:1-alkyl-2-acetylglycerophosphocholine esterase activity"/>
    <property type="evidence" value="ECO:0007669"/>
    <property type="project" value="TreeGrafter"/>
</dbReference>
<evidence type="ECO:0000256" key="4">
    <source>
        <dbReference type="SAM" id="Phobius"/>
    </source>
</evidence>
<dbReference type="EMBL" id="RSEB01000001">
    <property type="protein sequence ID" value="RRS01223.1"/>
    <property type="molecule type" value="Genomic_DNA"/>
</dbReference>